<dbReference type="AlphaFoldDB" id="A0AAV4WPU0"/>
<proteinExistence type="predicted"/>
<gene>
    <name evidence="2" type="ORF">CDAR_382121</name>
</gene>
<feature type="compositionally biased region" description="Polar residues" evidence="1">
    <location>
        <begin position="36"/>
        <end position="59"/>
    </location>
</feature>
<keyword evidence="3" id="KW-1185">Reference proteome</keyword>
<evidence type="ECO:0000313" key="3">
    <source>
        <dbReference type="Proteomes" id="UP001054837"/>
    </source>
</evidence>
<protein>
    <submittedName>
        <fullName evidence="2">Uncharacterized protein</fullName>
    </submittedName>
</protein>
<comment type="caution">
    <text evidence="2">The sequence shown here is derived from an EMBL/GenBank/DDBJ whole genome shotgun (WGS) entry which is preliminary data.</text>
</comment>
<reference evidence="2 3" key="1">
    <citation type="submission" date="2021-06" db="EMBL/GenBank/DDBJ databases">
        <title>Caerostris darwini draft genome.</title>
        <authorList>
            <person name="Kono N."/>
            <person name="Arakawa K."/>
        </authorList>
    </citation>
    <scope>NUCLEOTIDE SEQUENCE [LARGE SCALE GENOMIC DNA]</scope>
</reference>
<dbReference type="Proteomes" id="UP001054837">
    <property type="component" value="Unassembled WGS sequence"/>
</dbReference>
<evidence type="ECO:0000256" key="1">
    <source>
        <dbReference type="SAM" id="MobiDB-lite"/>
    </source>
</evidence>
<dbReference type="EMBL" id="BPLQ01014912">
    <property type="protein sequence ID" value="GIY84264.1"/>
    <property type="molecule type" value="Genomic_DNA"/>
</dbReference>
<name>A0AAV4WPU0_9ARAC</name>
<evidence type="ECO:0000313" key="2">
    <source>
        <dbReference type="EMBL" id="GIY84264.1"/>
    </source>
</evidence>
<sequence length="72" mass="8487">MRLRYLSQDFLLQNHCPVMGHHQIKWQKSQHDFTRDNQQSARLATSQRTSSTPNSRRSVSQGELNIFVDILF</sequence>
<organism evidence="2 3">
    <name type="scientific">Caerostris darwini</name>
    <dbReference type="NCBI Taxonomy" id="1538125"/>
    <lineage>
        <taxon>Eukaryota</taxon>
        <taxon>Metazoa</taxon>
        <taxon>Ecdysozoa</taxon>
        <taxon>Arthropoda</taxon>
        <taxon>Chelicerata</taxon>
        <taxon>Arachnida</taxon>
        <taxon>Araneae</taxon>
        <taxon>Araneomorphae</taxon>
        <taxon>Entelegynae</taxon>
        <taxon>Araneoidea</taxon>
        <taxon>Araneidae</taxon>
        <taxon>Caerostris</taxon>
    </lineage>
</organism>
<feature type="region of interest" description="Disordered" evidence="1">
    <location>
        <begin position="29"/>
        <end position="59"/>
    </location>
</feature>
<accession>A0AAV4WPU0</accession>